<keyword evidence="9" id="KW-0143">Chaperone</keyword>
<gene>
    <name evidence="20" type="ORF">AGERDE_LOCUS1987</name>
</gene>
<dbReference type="Proteomes" id="UP000789831">
    <property type="component" value="Unassembled WGS sequence"/>
</dbReference>
<dbReference type="Gene3D" id="3.30.160.20">
    <property type="match status" value="1"/>
</dbReference>
<dbReference type="PROSITE" id="PS50881">
    <property type="entry name" value="S5_DSRBD"/>
    <property type="match status" value="1"/>
</dbReference>
<feature type="coiled-coil region" evidence="15">
    <location>
        <begin position="378"/>
        <end position="405"/>
    </location>
</feature>
<dbReference type="GO" id="GO:0005524">
    <property type="term" value="F:ATP binding"/>
    <property type="evidence" value="ECO:0007669"/>
    <property type="project" value="InterPro"/>
</dbReference>
<dbReference type="Gene3D" id="3.30.420.100">
    <property type="match status" value="1"/>
</dbReference>
<evidence type="ECO:0000256" key="15">
    <source>
        <dbReference type="SAM" id="Coils"/>
    </source>
</evidence>
<reference evidence="20" key="1">
    <citation type="submission" date="2021-06" db="EMBL/GenBank/DDBJ databases">
        <authorList>
            <person name="Kallberg Y."/>
            <person name="Tangrot J."/>
            <person name="Rosling A."/>
        </authorList>
    </citation>
    <scope>NUCLEOTIDE SEQUENCE</scope>
    <source>
        <strain evidence="20">MT106</strain>
    </source>
</reference>
<feature type="region of interest" description="Disordered" evidence="16">
    <location>
        <begin position="918"/>
        <end position="938"/>
    </location>
</feature>
<accession>A0A9N8VK89</accession>
<dbReference type="PANTHER" id="PTHR43096">
    <property type="entry name" value="DNAJ HOMOLOG 1, MITOCHONDRIAL-RELATED"/>
    <property type="match status" value="1"/>
</dbReference>
<dbReference type="Pfam" id="PF01556">
    <property type="entry name" value="DnaJ_C"/>
    <property type="match status" value="1"/>
</dbReference>
<dbReference type="Pfam" id="PF00410">
    <property type="entry name" value="Ribosomal_S8"/>
    <property type="match status" value="1"/>
</dbReference>
<feature type="compositionally biased region" description="Gly residues" evidence="16">
    <location>
        <begin position="1060"/>
        <end position="1072"/>
    </location>
</feature>
<dbReference type="InterPro" id="IPR020568">
    <property type="entry name" value="Ribosomal_Su5_D2-typ_SF"/>
</dbReference>
<dbReference type="InterPro" id="IPR000630">
    <property type="entry name" value="Ribosomal_uS8"/>
</dbReference>
<evidence type="ECO:0000256" key="3">
    <source>
        <dbReference type="ARBA" id="ARBA00007320"/>
    </source>
</evidence>
<dbReference type="PROSITE" id="PS50076">
    <property type="entry name" value="DNAJ_2"/>
    <property type="match status" value="1"/>
</dbReference>
<dbReference type="Pfam" id="PF00861">
    <property type="entry name" value="Ribosomal_L18p"/>
    <property type="match status" value="1"/>
</dbReference>
<dbReference type="Gene3D" id="3.100.10.10">
    <property type="match status" value="1"/>
</dbReference>
<keyword evidence="7 12" id="KW-0862">Zinc</keyword>
<dbReference type="InterPro" id="IPR036789">
    <property type="entry name" value="Ribosomal_uL6-like_a/b-dom_sf"/>
</dbReference>
<evidence type="ECO:0000256" key="4">
    <source>
        <dbReference type="ARBA" id="ARBA00022723"/>
    </source>
</evidence>
<dbReference type="GO" id="GO:0019843">
    <property type="term" value="F:rRNA binding"/>
    <property type="evidence" value="ECO:0007669"/>
    <property type="project" value="InterPro"/>
</dbReference>
<dbReference type="SMART" id="SM00271">
    <property type="entry name" value="DnaJ"/>
    <property type="match status" value="1"/>
</dbReference>
<evidence type="ECO:0000313" key="20">
    <source>
        <dbReference type="EMBL" id="CAG8455787.1"/>
    </source>
</evidence>
<dbReference type="Pfam" id="PF00828">
    <property type="entry name" value="Ribosomal_L27A"/>
    <property type="match status" value="1"/>
</dbReference>
<dbReference type="InterPro" id="IPR005484">
    <property type="entry name" value="Ribosomal_uL18_bac/plant/anim"/>
</dbReference>
<dbReference type="InterPro" id="IPR030878">
    <property type="entry name" value="Ribosomal_uL15"/>
</dbReference>
<dbReference type="InterPro" id="IPR005749">
    <property type="entry name" value="Ribosomal_uL15_bac-type"/>
</dbReference>
<dbReference type="InterPro" id="IPR014721">
    <property type="entry name" value="Ribsml_uS5_D2-typ_fold_subgr"/>
</dbReference>
<dbReference type="GO" id="GO:0015934">
    <property type="term" value="C:large ribosomal subunit"/>
    <property type="evidence" value="ECO:0007669"/>
    <property type="project" value="InterPro"/>
</dbReference>
<dbReference type="InterPro" id="IPR036410">
    <property type="entry name" value="HSP_DnaJ_Cys-rich_dom_sf"/>
</dbReference>
<dbReference type="SUPFAM" id="SSF56053">
    <property type="entry name" value="Ribosomal protein L6"/>
    <property type="match status" value="2"/>
</dbReference>
<dbReference type="Pfam" id="PF00333">
    <property type="entry name" value="Ribosomal_S5"/>
    <property type="match status" value="1"/>
</dbReference>
<dbReference type="InterPro" id="IPR057268">
    <property type="entry name" value="Ribosomal_L18"/>
</dbReference>
<evidence type="ECO:0000259" key="18">
    <source>
        <dbReference type="PROSITE" id="PS50881"/>
    </source>
</evidence>
<dbReference type="SUPFAM" id="SSF49493">
    <property type="entry name" value="HSP40/DnaJ peptide-binding domain"/>
    <property type="match status" value="2"/>
</dbReference>
<comment type="similarity">
    <text evidence="13">Belongs to the universal ribosomal protein uL6 family.</text>
</comment>
<keyword evidence="5" id="KW-0677">Repeat</keyword>
<comment type="similarity">
    <text evidence="2">Belongs to the universal ribosomal protein uL18 family.</text>
</comment>
<evidence type="ECO:0000256" key="11">
    <source>
        <dbReference type="PROSITE-ProRule" id="PRU00268"/>
    </source>
</evidence>
<keyword evidence="8 11" id="KW-0689">Ribosomal protein</keyword>
<evidence type="ECO:0000256" key="6">
    <source>
        <dbReference type="ARBA" id="ARBA00022771"/>
    </source>
</evidence>
<feature type="compositionally biased region" description="Basic residues" evidence="16">
    <location>
        <begin position="1073"/>
        <end position="1082"/>
    </location>
</feature>
<evidence type="ECO:0000256" key="14">
    <source>
        <dbReference type="RuleBase" id="RU003888"/>
    </source>
</evidence>
<dbReference type="NCBIfam" id="TIGR01071">
    <property type="entry name" value="rplO_bact"/>
    <property type="match status" value="1"/>
</dbReference>
<dbReference type="Gene3D" id="1.10.287.110">
    <property type="entry name" value="DnaJ domain"/>
    <property type="match status" value="1"/>
</dbReference>
<feature type="domain" description="CR-type" evidence="19">
    <location>
        <begin position="144"/>
        <end position="226"/>
    </location>
</feature>
<evidence type="ECO:0000259" key="19">
    <source>
        <dbReference type="PROSITE" id="PS51188"/>
    </source>
</evidence>
<dbReference type="InterPro" id="IPR020040">
    <property type="entry name" value="Ribosomal_uL6_a/b-dom"/>
</dbReference>
<dbReference type="CDD" id="cd00432">
    <property type="entry name" value="Ribosomal_L18_L5e"/>
    <property type="match status" value="1"/>
</dbReference>
<dbReference type="InterPro" id="IPR012724">
    <property type="entry name" value="DnaJ"/>
</dbReference>
<dbReference type="SUPFAM" id="SSF54211">
    <property type="entry name" value="Ribosomal protein S5 domain 2-like"/>
    <property type="match status" value="1"/>
</dbReference>
<dbReference type="PRINTS" id="PR00625">
    <property type="entry name" value="JDOMAIN"/>
</dbReference>
<dbReference type="HAMAP" id="MF_01152">
    <property type="entry name" value="DnaJ"/>
    <property type="match status" value="1"/>
</dbReference>
<keyword evidence="10 11" id="KW-0687">Ribonucleoprotein</keyword>
<dbReference type="SUPFAM" id="SSF56047">
    <property type="entry name" value="Ribosomal protein S8"/>
    <property type="match status" value="1"/>
</dbReference>
<keyword evidence="4 12" id="KW-0479">Metal-binding</keyword>
<dbReference type="PROSITE" id="PS00475">
    <property type="entry name" value="RIBOSOMAL_L15"/>
    <property type="match status" value="1"/>
</dbReference>
<dbReference type="Pfam" id="PF00347">
    <property type="entry name" value="Ribosomal_L6"/>
    <property type="match status" value="1"/>
</dbReference>
<dbReference type="Gene3D" id="3.90.930.12">
    <property type="entry name" value="Ribosomal protein L6, alpha-beta domain"/>
    <property type="match status" value="2"/>
</dbReference>
<dbReference type="InterPro" id="IPR013810">
    <property type="entry name" value="Ribosomal_uS5_N"/>
</dbReference>
<dbReference type="Gene3D" id="2.10.230.10">
    <property type="entry name" value="Heat shock protein DnaJ, cysteine-rich domain"/>
    <property type="match status" value="1"/>
</dbReference>
<keyword evidence="6 12" id="KW-0863">Zinc-finger</keyword>
<evidence type="ECO:0000256" key="8">
    <source>
        <dbReference type="ARBA" id="ARBA00022980"/>
    </source>
</evidence>
<dbReference type="InterPro" id="IPR001305">
    <property type="entry name" value="HSP_DnaJ_Cys-rich_dom"/>
</dbReference>
<feature type="coiled-coil region" evidence="15">
    <location>
        <begin position="38"/>
        <end position="68"/>
    </location>
</feature>
<feature type="domain" description="S5 DRBM" evidence="18">
    <location>
        <begin position="938"/>
        <end position="1002"/>
    </location>
</feature>
<dbReference type="GO" id="GO:0005737">
    <property type="term" value="C:cytoplasm"/>
    <property type="evidence" value="ECO:0007669"/>
    <property type="project" value="TreeGrafter"/>
</dbReference>
<sequence length="1181" mass="132957">MNKKDYYDVLGIDRKASEKEIKSAYHKLAVKWHPDKWVGKSEAEKKVAEEKMKEVNQAYEVLSNAEKRQNYDQYGSAEGFAQGHPRGGFGGREESFFEDIFKTFFGGAGDYSEQRTYAEDKTRPQVGSDILISVVLSFKESVLGVKKKIALELEKVCSDCQQTGAASPSDIVECPNCQGRGVVNTIQRTVLGAIRTQTTCTRCQGEKQIIKKKCRQCGGRKFISQKETIELNIPRGIQPEKKLRYQGIGNEDDDIHVNLPISFLDAILGNNVEVITLEGVERISVPAGTQNGDYLILRGRGCHLGINKVKLPKKITPATEAILRNIQRETTKTNLSAEEKKKIWDGLSEYTKNIIRKVEEVLDKLDGVRFSGNEVVLYEEKENLAQKYRSLIRKLREEKETILRQVEKKIMIVTPLRQKAVKTGYCYFCDISIAADFPYKLKVEEQNTLGIEISEGAAFCSQSCLLGYCKEYKNREKLRQEEEKRNKEKIEKDRKMVTEIQGRISNLTERINRLERRERELKLSPDNDQVERPENIGFFRRLGQRLGLAKKPNPLSKLERSVDVLVDCFVFTMTGFVGFIFVSTSIKDFCQDGAKLQKISKPSQHIHLKVEEIKKNCRGHRVYFISTSAGLLTHREALAQNQGGKVKVILGKGVISAEGPLGKGKELLIPPNLEIIQQEEKITTKSANSSLAGTYNSLISNMIKGVLEGYENVVEVKGVGYKVTFKEGRLEFSLGKAHLSYVPIPTGLEVQVAGNKITIKGIDKQEVTKFAANDIRPLRKPSIYKKSKGIYYLVKGSKQRPRVVLSESSRYLRVQAIDDTVGHTLLSASTENLAKANDNFSRKNKECAKQLGENFADKLKKGGVEKIVFDRNARPYHGKIEKKEENYQVLGVEVNNSEEKKISSEKKKILVEEEKKNLGFNHSGRERRDGRRQQRSHIKSETLKTKRVVKATKGGRRFSFTSLVLIKDEEKNAVAFANSGGKEVIIAFRKSFNKAQKKLITYFPSPARTIPRDIVVSYKATKIFLKPTLPGSGIKASETLSRLFKFLGIKDKKKIVGRGIGSGRGKTCGRGTKGQKSRKSGHTRPGFEGGQTQVYRRFPKRGFKTSPLTYQVINLSRLEKDEKIVSGQVVDFSQEKVLTKILGEGELTKNLTIKAASFSQQAQEKIKGAGGSFQIIEKKEK</sequence>
<evidence type="ECO:0000313" key="21">
    <source>
        <dbReference type="Proteomes" id="UP000789831"/>
    </source>
</evidence>
<dbReference type="SUPFAM" id="SSF53137">
    <property type="entry name" value="Translational machinery components"/>
    <property type="match status" value="1"/>
</dbReference>
<dbReference type="SUPFAM" id="SSF57938">
    <property type="entry name" value="DnaJ/Hsp40 cysteine-rich domain"/>
    <property type="match status" value="1"/>
</dbReference>
<organism evidence="20 21">
    <name type="scientific">Ambispora gerdemannii</name>
    <dbReference type="NCBI Taxonomy" id="144530"/>
    <lineage>
        <taxon>Eukaryota</taxon>
        <taxon>Fungi</taxon>
        <taxon>Fungi incertae sedis</taxon>
        <taxon>Mucoromycota</taxon>
        <taxon>Glomeromycotina</taxon>
        <taxon>Glomeromycetes</taxon>
        <taxon>Archaeosporales</taxon>
        <taxon>Ambisporaceae</taxon>
        <taxon>Ambispora</taxon>
    </lineage>
</organism>
<dbReference type="InterPro" id="IPR001623">
    <property type="entry name" value="DnaJ_domain"/>
</dbReference>
<evidence type="ECO:0000256" key="5">
    <source>
        <dbReference type="ARBA" id="ARBA00022737"/>
    </source>
</evidence>
<dbReference type="PROSITE" id="PS51188">
    <property type="entry name" value="ZF_CR"/>
    <property type="match status" value="1"/>
</dbReference>
<dbReference type="SUPFAM" id="SSF54768">
    <property type="entry name" value="dsRNA-binding domain-like"/>
    <property type="match status" value="1"/>
</dbReference>
<dbReference type="InterPro" id="IPR036869">
    <property type="entry name" value="J_dom_sf"/>
</dbReference>
<dbReference type="EMBL" id="CAJVPL010000153">
    <property type="protein sequence ID" value="CAG8455787.1"/>
    <property type="molecule type" value="Genomic_DNA"/>
</dbReference>
<dbReference type="HAMAP" id="MF_01341">
    <property type="entry name" value="Ribosomal_uL15"/>
    <property type="match status" value="1"/>
</dbReference>
<dbReference type="InterPro" id="IPR002939">
    <property type="entry name" value="DnaJ_C"/>
</dbReference>
<dbReference type="PRINTS" id="PR00059">
    <property type="entry name" value="RIBOSOMALL6"/>
</dbReference>
<dbReference type="Gene3D" id="3.30.1490.10">
    <property type="match status" value="1"/>
</dbReference>
<evidence type="ECO:0000256" key="1">
    <source>
        <dbReference type="ARBA" id="ARBA00006471"/>
    </source>
</evidence>
<proteinExistence type="inferred from homology"/>
<dbReference type="Gene3D" id="3.30.230.10">
    <property type="match status" value="1"/>
</dbReference>
<name>A0A9N8VK89_9GLOM</name>
<feature type="region of interest" description="Disordered" evidence="16">
    <location>
        <begin position="1060"/>
        <end position="1090"/>
    </location>
</feature>
<evidence type="ECO:0000256" key="7">
    <source>
        <dbReference type="ARBA" id="ARBA00022833"/>
    </source>
</evidence>
<evidence type="ECO:0000256" key="12">
    <source>
        <dbReference type="PROSITE-ProRule" id="PRU00546"/>
    </source>
</evidence>
<dbReference type="Gene3D" id="2.60.260.20">
    <property type="entry name" value="Urease metallochaperone UreE, N-terminal domain"/>
    <property type="match status" value="2"/>
</dbReference>
<dbReference type="InterPro" id="IPR008971">
    <property type="entry name" value="HSP40/DnaJ_pept-bd"/>
</dbReference>
<keyword evidence="21" id="KW-1185">Reference proteome</keyword>
<protein>
    <submittedName>
        <fullName evidence="20">2001_t:CDS:1</fullName>
    </submittedName>
</protein>
<comment type="similarity">
    <text evidence="3 14">Belongs to the universal ribosomal protein uL15 family.</text>
</comment>
<dbReference type="AlphaFoldDB" id="A0A9N8VK89"/>
<dbReference type="GO" id="GO:0006412">
    <property type="term" value="P:translation"/>
    <property type="evidence" value="ECO:0007669"/>
    <property type="project" value="InterPro"/>
</dbReference>
<dbReference type="InterPro" id="IPR001196">
    <property type="entry name" value="Ribosomal_uL15_CS"/>
</dbReference>
<feature type="zinc finger region" description="CR-type" evidence="12">
    <location>
        <begin position="144"/>
        <end position="226"/>
    </location>
</feature>
<dbReference type="InterPro" id="IPR019906">
    <property type="entry name" value="Ribosomal_uL6_bac-type"/>
</dbReference>
<comment type="caution">
    <text evidence="20">The sequence shown here is derived from an EMBL/GenBank/DDBJ whole genome shotgun (WGS) entry which is preliminary data.</text>
</comment>
<dbReference type="CDD" id="cd10719">
    <property type="entry name" value="DnaJ_zf"/>
    <property type="match status" value="1"/>
</dbReference>
<dbReference type="Pfam" id="PF00226">
    <property type="entry name" value="DnaJ"/>
    <property type="match status" value="1"/>
</dbReference>
<evidence type="ECO:0000259" key="17">
    <source>
        <dbReference type="PROSITE" id="PS50076"/>
    </source>
</evidence>
<dbReference type="InterPro" id="IPR021131">
    <property type="entry name" value="Ribosomal_uL15/eL18"/>
</dbReference>
<dbReference type="SUPFAM" id="SSF46565">
    <property type="entry name" value="Chaperone J-domain"/>
    <property type="match status" value="1"/>
</dbReference>
<dbReference type="InterPro" id="IPR036227">
    <property type="entry name" value="Ribosomal_uL15/eL18_sf"/>
</dbReference>
<dbReference type="GO" id="GO:0051082">
    <property type="term" value="F:unfolded protein binding"/>
    <property type="evidence" value="ECO:0007669"/>
    <property type="project" value="InterPro"/>
</dbReference>
<dbReference type="PANTHER" id="PTHR43096:SF52">
    <property type="entry name" value="DNAJ HOMOLOG 1, MITOCHONDRIAL-RELATED"/>
    <property type="match status" value="1"/>
</dbReference>
<evidence type="ECO:0000256" key="9">
    <source>
        <dbReference type="ARBA" id="ARBA00023186"/>
    </source>
</evidence>
<evidence type="ECO:0000256" key="10">
    <source>
        <dbReference type="ARBA" id="ARBA00023274"/>
    </source>
</evidence>
<dbReference type="GO" id="GO:0009408">
    <property type="term" value="P:response to heat"/>
    <property type="evidence" value="ECO:0007669"/>
    <property type="project" value="InterPro"/>
</dbReference>
<evidence type="ECO:0000256" key="2">
    <source>
        <dbReference type="ARBA" id="ARBA00007116"/>
    </source>
</evidence>
<feature type="coiled-coil region" evidence="15">
    <location>
        <begin position="472"/>
        <end position="524"/>
    </location>
</feature>
<feature type="domain" description="J" evidence="17">
    <location>
        <begin position="5"/>
        <end position="75"/>
    </location>
</feature>
<dbReference type="InterPro" id="IPR035987">
    <property type="entry name" value="Ribosomal_uS8_sf"/>
</dbReference>
<keyword evidence="15" id="KW-0175">Coiled coil</keyword>
<dbReference type="GO" id="GO:0003735">
    <property type="term" value="F:structural constituent of ribosome"/>
    <property type="evidence" value="ECO:0007669"/>
    <property type="project" value="UniProtKB-UniRule"/>
</dbReference>
<dbReference type="SUPFAM" id="SSF52080">
    <property type="entry name" value="Ribosomal proteins L15p and L18e"/>
    <property type="match status" value="1"/>
</dbReference>
<evidence type="ECO:0000256" key="16">
    <source>
        <dbReference type="SAM" id="MobiDB-lite"/>
    </source>
</evidence>
<dbReference type="GO" id="GO:0031072">
    <property type="term" value="F:heat shock protein binding"/>
    <property type="evidence" value="ECO:0007669"/>
    <property type="project" value="InterPro"/>
</dbReference>
<comment type="similarity">
    <text evidence="1">Belongs to the universal ribosomal protein uS8 family.</text>
</comment>
<dbReference type="OrthoDB" id="540873at2759"/>
<dbReference type="GO" id="GO:0008270">
    <property type="term" value="F:zinc ion binding"/>
    <property type="evidence" value="ECO:0007669"/>
    <property type="project" value="UniProtKB-KW"/>
</dbReference>
<evidence type="ECO:0000256" key="13">
    <source>
        <dbReference type="RuleBase" id="RU003869"/>
    </source>
</evidence>
<dbReference type="Pfam" id="PF00684">
    <property type="entry name" value="DnaJ_CXXCXGXG"/>
    <property type="match status" value="1"/>
</dbReference>
<dbReference type="GO" id="GO:0042026">
    <property type="term" value="P:protein refolding"/>
    <property type="evidence" value="ECO:0007669"/>
    <property type="project" value="TreeGrafter"/>
</dbReference>
<dbReference type="CDD" id="cd06257">
    <property type="entry name" value="DnaJ"/>
    <property type="match status" value="1"/>
</dbReference>